<feature type="signal peptide" evidence="1">
    <location>
        <begin position="1"/>
        <end position="24"/>
    </location>
</feature>
<dbReference type="EMBL" id="NVVJ01000048">
    <property type="protein sequence ID" value="PCJ22910.1"/>
    <property type="molecule type" value="Genomic_DNA"/>
</dbReference>
<feature type="chain" id="PRO_5012607779" evidence="1">
    <location>
        <begin position="25"/>
        <end position="86"/>
    </location>
</feature>
<name>A0A2A5AUW3_9GAMM</name>
<feature type="non-terminal residue" evidence="2">
    <location>
        <position position="86"/>
    </location>
</feature>
<reference evidence="3" key="1">
    <citation type="submission" date="2017-08" db="EMBL/GenBank/DDBJ databases">
        <title>A dynamic microbial community with high functional redundancy inhabits the cold, oxic subseafloor aquifer.</title>
        <authorList>
            <person name="Tully B.J."/>
            <person name="Wheat C.G."/>
            <person name="Glazer B.T."/>
            <person name="Huber J.A."/>
        </authorList>
    </citation>
    <scope>NUCLEOTIDE SEQUENCE [LARGE SCALE GENOMIC DNA]</scope>
</reference>
<organism evidence="2 3">
    <name type="scientific">SAR86 cluster bacterium</name>
    <dbReference type="NCBI Taxonomy" id="2030880"/>
    <lineage>
        <taxon>Bacteria</taxon>
        <taxon>Pseudomonadati</taxon>
        <taxon>Pseudomonadota</taxon>
        <taxon>Gammaproteobacteria</taxon>
        <taxon>SAR86 cluster</taxon>
    </lineage>
</organism>
<dbReference type="InterPro" id="IPR024078">
    <property type="entry name" value="LmbE-like_dom_sf"/>
</dbReference>
<comment type="caution">
    <text evidence="2">The sequence shown here is derived from an EMBL/GenBank/DDBJ whole genome shotgun (WGS) entry which is preliminary data.</text>
</comment>
<dbReference type="AlphaFoldDB" id="A0A2A5AUW3"/>
<keyword evidence="1" id="KW-0732">Signal</keyword>
<evidence type="ECO:0000313" key="3">
    <source>
        <dbReference type="Proteomes" id="UP000218327"/>
    </source>
</evidence>
<evidence type="ECO:0000256" key="1">
    <source>
        <dbReference type="SAM" id="SignalP"/>
    </source>
</evidence>
<gene>
    <name evidence="2" type="ORF">COA96_13205</name>
</gene>
<evidence type="ECO:0000313" key="2">
    <source>
        <dbReference type="EMBL" id="PCJ22910.1"/>
    </source>
</evidence>
<sequence length="86" mass="9282">MRNKSLACLVLTLVVGTLPTIVDAQVRAIYDQGSSALTRQLQRLQTTASVLHTGAHPDDEDSALIAYHARRMSARTAYLSLTRGSG</sequence>
<accession>A0A2A5AUW3</accession>
<proteinExistence type="predicted"/>
<dbReference type="Proteomes" id="UP000218327">
    <property type="component" value="Unassembled WGS sequence"/>
</dbReference>
<dbReference type="SUPFAM" id="SSF102588">
    <property type="entry name" value="LmbE-like"/>
    <property type="match status" value="1"/>
</dbReference>
<protein>
    <submittedName>
        <fullName evidence="2">LmbE family protein</fullName>
    </submittedName>
</protein>